<dbReference type="EMBL" id="CAJVQA010016860">
    <property type="protein sequence ID" value="CAG8745459.1"/>
    <property type="molecule type" value="Genomic_DNA"/>
</dbReference>
<gene>
    <name evidence="1" type="ORF">CPELLU_LOCUS14348</name>
</gene>
<dbReference type="AlphaFoldDB" id="A0A9N9IPT0"/>
<evidence type="ECO:0000313" key="1">
    <source>
        <dbReference type="EMBL" id="CAG8745459.1"/>
    </source>
</evidence>
<organism evidence="1 2">
    <name type="scientific">Cetraspora pellucida</name>
    <dbReference type="NCBI Taxonomy" id="1433469"/>
    <lineage>
        <taxon>Eukaryota</taxon>
        <taxon>Fungi</taxon>
        <taxon>Fungi incertae sedis</taxon>
        <taxon>Mucoromycota</taxon>
        <taxon>Glomeromycotina</taxon>
        <taxon>Glomeromycetes</taxon>
        <taxon>Diversisporales</taxon>
        <taxon>Gigasporaceae</taxon>
        <taxon>Cetraspora</taxon>
    </lineage>
</organism>
<protein>
    <submittedName>
        <fullName evidence="1">21639_t:CDS:1</fullName>
    </submittedName>
</protein>
<comment type="caution">
    <text evidence="1">The sequence shown here is derived from an EMBL/GenBank/DDBJ whole genome shotgun (WGS) entry which is preliminary data.</text>
</comment>
<dbReference type="OrthoDB" id="1938712at2759"/>
<evidence type="ECO:0000313" key="2">
    <source>
        <dbReference type="Proteomes" id="UP000789759"/>
    </source>
</evidence>
<feature type="non-terminal residue" evidence="1">
    <location>
        <position position="60"/>
    </location>
</feature>
<accession>A0A9N9IPT0</accession>
<dbReference type="Proteomes" id="UP000789759">
    <property type="component" value="Unassembled WGS sequence"/>
</dbReference>
<sequence length="60" mass="7281">EVHIDEELYERIKKEYEEDAHFQKILKVLEDPSCDEVKRKFMVVPYKKIQNMNAPVERTT</sequence>
<name>A0A9N9IPT0_9GLOM</name>
<reference evidence="1" key="1">
    <citation type="submission" date="2021-06" db="EMBL/GenBank/DDBJ databases">
        <authorList>
            <person name="Kallberg Y."/>
            <person name="Tangrot J."/>
            <person name="Rosling A."/>
        </authorList>
    </citation>
    <scope>NUCLEOTIDE SEQUENCE</scope>
    <source>
        <strain evidence="1">FL966</strain>
    </source>
</reference>
<proteinExistence type="predicted"/>
<keyword evidence="2" id="KW-1185">Reference proteome</keyword>